<organism evidence="1 2">
    <name type="scientific">Candidatus Methylacidiphilum infernorum</name>
    <dbReference type="NCBI Taxonomy" id="511746"/>
    <lineage>
        <taxon>Bacteria</taxon>
        <taxon>Pseudomonadati</taxon>
        <taxon>Verrucomicrobiota</taxon>
        <taxon>Methylacidiphilae</taxon>
        <taxon>Methylacidiphilales</taxon>
        <taxon>Methylacidiphilaceae</taxon>
        <taxon>Methylacidiphilum (ex Ratnadevi et al. 2023)</taxon>
    </lineage>
</organism>
<gene>
    <name evidence="1" type="ORF">EM20IM_09165</name>
</gene>
<dbReference type="Proteomes" id="UP000663088">
    <property type="component" value="Chromosome"/>
</dbReference>
<name>A0ABX7PUY8_9BACT</name>
<proteinExistence type="predicted"/>
<protein>
    <submittedName>
        <fullName evidence="1">Uncharacterized protein</fullName>
    </submittedName>
</protein>
<dbReference type="RefSeq" id="WP_206846505.1">
    <property type="nucleotide sequence ID" value="NZ_CP065956.1"/>
</dbReference>
<sequence>MKTARGPWNERGITDNSGNSASKAGIFFSRVGLALGPAIDCLSAVVPIASFRAQVALLLSKGIQKVNRGPGNDHRFCIELQDLPDLRGNWRSYSIYTKSSLKLLPCLAKNKYFIKSLNLSILSSKPYLYKMWGKELNHIIIILYLKL</sequence>
<evidence type="ECO:0000313" key="2">
    <source>
        <dbReference type="Proteomes" id="UP000663088"/>
    </source>
</evidence>
<reference evidence="1 2" key="1">
    <citation type="submission" date="2020-12" db="EMBL/GenBank/DDBJ databases">
        <authorList>
            <person name="Awala S.I."/>
            <person name="Gwak J.-H."/>
            <person name="Kim S.-J."/>
            <person name="Rhee S.-K."/>
        </authorList>
    </citation>
    <scope>NUCLEOTIDE SEQUENCE [LARGE SCALE GENOMIC DNA]</scope>
    <source>
        <strain evidence="1 2">IT5</strain>
    </source>
</reference>
<accession>A0ABX7PUY8</accession>
<dbReference type="EMBL" id="CP065956">
    <property type="protein sequence ID" value="QSR86635.1"/>
    <property type="molecule type" value="Genomic_DNA"/>
</dbReference>
<keyword evidence="2" id="KW-1185">Reference proteome</keyword>
<evidence type="ECO:0000313" key="1">
    <source>
        <dbReference type="EMBL" id="QSR86635.1"/>
    </source>
</evidence>